<evidence type="ECO:0000313" key="1">
    <source>
        <dbReference type="EMBL" id="RKR14824.1"/>
    </source>
</evidence>
<proteinExistence type="predicted"/>
<dbReference type="RefSeq" id="WP_121064374.1">
    <property type="nucleotide sequence ID" value="NZ_RBIQ01000007.1"/>
</dbReference>
<name>A0A495ED63_9FLAO</name>
<dbReference type="AlphaFoldDB" id="A0A495ED63"/>
<protein>
    <submittedName>
        <fullName evidence="1">Uncharacterized protein</fullName>
    </submittedName>
</protein>
<organism evidence="1 2">
    <name type="scientific">Maribacter vaceletii</name>
    <dbReference type="NCBI Taxonomy" id="1206816"/>
    <lineage>
        <taxon>Bacteria</taxon>
        <taxon>Pseudomonadati</taxon>
        <taxon>Bacteroidota</taxon>
        <taxon>Flavobacteriia</taxon>
        <taxon>Flavobacteriales</taxon>
        <taxon>Flavobacteriaceae</taxon>
        <taxon>Maribacter</taxon>
    </lineage>
</organism>
<dbReference type="Proteomes" id="UP000269412">
    <property type="component" value="Unassembled WGS sequence"/>
</dbReference>
<dbReference type="OrthoDB" id="1245542at2"/>
<sequence>MGVQSNFKKDLQKEKELAVYLDSLYKTHLKKYTTQRVLNYKKQLQGIDVLFTHNETQETYKIDEKAQLDYIGEDLPTFAFEINYIKNDSLKKGWLFDTSKTTQFYALITAIYKDEPNKFTSCKITLVNRKKLIALLKSKKITQDVLCNYLENEHKTYGKIIIKELHNYREGYLYFSSKNKAESPLNLILKLDYLIQKGVAKRLI</sequence>
<accession>A0A495ED63</accession>
<reference evidence="1 2" key="1">
    <citation type="submission" date="2018-10" db="EMBL/GenBank/DDBJ databases">
        <title>Genomic Encyclopedia of Archaeal and Bacterial Type Strains, Phase II (KMG-II): from individual species to whole genera.</title>
        <authorList>
            <person name="Goeker M."/>
        </authorList>
    </citation>
    <scope>NUCLEOTIDE SEQUENCE [LARGE SCALE GENOMIC DNA]</scope>
    <source>
        <strain evidence="1 2">DSM 25230</strain>
    </source>
</reference>
<evidence type="ECO:0000313" key="2">
    <source>
        <dbReference type="Proteomes" id="UP000269412"/>
    </source>
</evidence>
<dbReference type="EMBL" id="RBIQ01000007">
    <property type="protein sequence ID" value="RKR14824.1"/>
    <property type="molecule type" value="Genomic_DNA"/>
</dbReference>
<keyword evidence="2" id="KW-1185">Reference proteome</keyword>
<comment type="caution">
    <text evidence="1">The sequence shown here is derived from an EMBL/GenBank/DDBJ whole genome shotgun (WGS) entry which is preliminary data.</text>
</comment>
<gene>
    <name evidence="1" type="ORF">CLV91_0904</name>
</gene>